<dbReference type="Gene3D" id="2.130.10.10">
    <property type="entry name" value="YVTN repeat-like/Quinoprotein amine dehydrogenase"/>
    <property type="match status" value="1"/>
</dbReference>
<dbReference type="PROSITE" id="PS50082">
    <property type="entry name" value="WD_REPEATS_2"/>
    <property type="match status" value="4"/>
</dbReference>
<dbReference type="OrthoDB" id="10261640at2759"/>
<feature type="repeat" description="WD" evidence="3">
    <location>
        <begin position="100"/>
        <end position="132"/>
    </location>
</feature>
<dbReference type="InterPro" id="IPR019775">
    <property type="entry name" value="WD40_repeat_CS"/>
</dbReference>
<dbReference type="EMBL" id="BGZK01002729">
    <property type="protein sequence ID" value="GBP96067.1"/>
    <property type="molecule type" value="Genomic_DNA"/>
</dbReference>
<dbReference type="AlphaFoldDB" id="A0A4C2AB06"/>
<name>A0A4C2AB06_EUMVA</name>
<dbReference type="STRING" id="151549.A0A4C2AB06"/>
<keyword evidence="2" id="KW-0677">Repeat</keyword>
<dbReference type="PROSITE" id="PS00678">
    <property type="entry name" value="WD_REPEATS_1"/>
    <property type="match status" value="2"/>
</dbReference>
<dbReference type="SUPFAM" id="SSF50978">
    <property type="entry name" value="WD40 repeat-like"/>
    <property type="match status" value="1"/>
</dbReference>
<feature type="repeat" description="WD" evidence="3">
    <location>
        <begin position="357"/>
        <end position="395"/>
    </location>
</feature>
<evidence type="ECO:0000256" key="3">
    <source>
        <dbReference type="PROSITE-ProRule" id="PRU00221"/>
    </source>
</evidence>
<evidence type="ECO:0000256" key="2">
    <source>
        <dbReference type="ARBA" id="ARBA00022737"/>
    </source>
</evidence>
<dbReference type="Pfam" id="PF00400">
    <property type="entry name" value="WD40"/>
    <property type="match status" value="3"/>
</dbReference>
<protein>
    <submittedName>
        <fullName evidence="5">Angio-associated migratory cell protein</fullName>
    </submittedName>
</protein>
<evidence type="ECO:0000313" key="6">
    <source>
        <dbReference type="Proteomes" id="UP000299102"/>
    </source>
</evidence>
<dbReference type="InterPro" id="IPR001680">
    <property type="entry name" value="WD40_rpt"/>
</dbReference>
<keyword evidence="6" id="KW-1185">Reference proteome</keyword>
<feature type="repeat" description="WD" evidence="3">
    <location>
        <begin position="58"/>
        <end position="99"/>
    </location>
</feature>
<evidence type="ECO:0000313" key="5">
    <source>
        <dbReference type="EMBL" id="GBP96067.1"/>
    </source>
</evidence>
<evidence type="ECO:0000256" key="1">
    <source>
        <dbReference type="ARBA" id="ARBA00022574"/>
    </source>
</evidence>
<dbReference type="PROSITE" id="PS50294">
    <property type="entry name" value="WD_REPEATS_REGION"/>
    <property type="match status" value="2"/>
</dbReference>
<organism evidence="5 6">
    <name type="scientific">Eumeta variegata</name>
    <name type="common">Bagworm moth</name>
    <name type="synonym">Eumeta japonica</name>
    <dbReference type="NCBI Taxonomy" id="151549"/>
    <lineage>
        <taxon>Eukaryota</taxon>
        <taxon>Metazoa</taxon>
        <taxon>Ecdysozoa</taxon>
        <taxon>Arthropoda</taxon>
        <taxon>Hexapoda</taxon>
        <taxon>Insecta</taxon>
        <taxon>Pterygota</taxon>
        <taxon>Neoptera</taxon>
        <taxon>Endopterygota</taxon>
        <taxon>Lepidoptera</taxon>
        <taxon>Glossata</taxon>
        <taxon>Ditrysia</taxon>
        <taxon>Tineoidea</taxon>
        <taxon>Psychidae</taxon>
        <taxon>Oiketicinae</taxon>
        <taxon>Eumeta</taxon>
    </lineage>
</organism>
<reference evidence="5 6" key="1">
    <citation type="journal article" date="2019" name="Commun. Biol.">
        <title>The bagworm genome reveals a unique fibroin gene that provides high tensile strength.</title>
        <authorList>
            <person name="Kono N."/>
            <person name="Nakamura H."/>
            <person name="Ohtoshi R."/>
            <person name="Tomita M."/>
            <person name="Numata K."/>
            <person name="Arakawa K."/>
        </authorList>
    </citation>
    <scope>NUCLEOTIDE SEQUENCE [LARGE SCALE GENOMIC DNA]</scope>
</reference>
<feature type="region of interest" description="Disordered" evidence="4">
    <location>
        <begin position="1"/>
        <end position="20"/>
    </location>
</feature>
<dbReference type="InterPro" id="IPR015943">
    <property type="entry name" value="WD40/YVTN_repeat-like_dom_sf"/>
</dbReference>
<dbReference type="PANTHER" id="PTHR19857:SF8">
    <property type="entry name" value="ANGIO-ASSOCIATED MIGRATORY CELL PROTEIN"/>
    <property type="match status" value="1"/>
</dbReference>
<dbReference type="SMART" id="SM00320">
    <property type="entry name" value="WD40"/>
    <property type="match status" value="7"/>
</dbReference>
<keyword evidence="1 3" id="KW-0853">WD repeat</keyword>
<dbReference type="InterPro" id="IPR036322">
    <property type="entry name" value="WD40_repeat_dom_sf"/>
</dbReference>
<feature type="repeat" description="WD" evidence="3">
    <location>
        <begin position="186"/>
        <end position="227"/>
    </location>
</feature>
<dbReference type="Proteomes" id="UP000299102">
    <property type="component" value="Unassembled WGS sequence"/>
</dbReference>
<sequence length="395" mass="43843">MRQIVEDTPPSSIHGDDISEMEEDILDLEELEEVELDDEDLMEEDEARDVEDNAQLVFRKHDGSVFCCDLHPSGKVAVTGGEDDKAYVWNVNTGDIIMECGGHKDSVMFVGFSFDGIYLATADLSGMIKVWKCNLDDNQQWIVEFEYESEDLTWGFWHFAARVLICGAASGDIYVFKIPSGEIKLLQGQNIKVECGKLLTDGVRLVAGYENGSVKLWDIKACTVLHQIPPGVHNGLITAVDVDPDNNVIVSISTEGKAVIMTSHNGKIVGHLETDDELETVTFSKDPKLGYLALGTLKGSVSIWDVAKRMVRHQCAKSDEEAGVTKMIWIENNLVTGCLDGCLRVYEGKSGERNFLLSGHTSEILDFCYNAQENILLTTSSDKTARIFKYDINKN</sequence>
<gene>
    <name evidence="5" type="primary">AAMP</name>
    <name evidence="5" type="ORF">EVAR_68465_1</name>
</gene>
<dbReference type="PANTHER" id="PTHR19857">
    <property type="entry name" value="MITOCHONDRIAL DIVISION PROTEIN 1-RELATED"/>
    <property type="match status" value="1"/>
</dbReference>
<comment type="caution">
    <text evidence="5">The sequence shown here is derived from an EMBL/GenBank/DDBJ whole genome shotgun (WGS) entry which is preliminary data.</text>
</comment>
<dbReference type="InterPro" id="IPR051179">
    <property type="entry name" value="WD_repeat_multifunction"/>
</dbReference>
<accession>A0A4C2AB06</accession>
<evidence type="ECO:0000256" key="4">
    <source>
        <dbReference type="SAM" id="MobiDB-lite"/>
    </source>
</evidence>
<proteinExistence type="predicted"/>